<protein>
    <submittedName>
        <fullName evidence="1">Uncharacterized protein</fullName>
    </submittedName>
</protein>
<name>A0ABP1BCT2_9BRYO</name>
<dbReference type="EMBL" id="OZ023704">
    <property type="protein sequence ID" value="CAK9873063.1"/>
    <property type="molecule type" value="Genomic_DNA"/>
</dbReference>
<evidence type="ECO:0000313" key="1">
    <source>
        <dbReference type="EMBL" id="CAK9873063.1"/>
    </source>
</evidence>
<accession>A0ABP1BCT2</accession>
<reference evidence="1" key="1">
    <citation type="submission" date="2024-03" db="EMBL/GenBank/DDBJ databases">
        <authorList>
            <consortium name="ELIXIR-Norway"/>
            <consortium name="Elixir Norway"/>
        </authorList>
    </citation>
    <scope>NUCLEOTIDE SEQUENCE</scope>
</reference>
<organism evidence="1 2">
    <name type="scientific">Sphagnum jensenii</name>
    <dbReference type="NCBI Taxonomy" id="128206"/>
    <lineage>
        <taxon>Eukaryota</taxon>
        <taxon>Viridiplantae</taxon>
        <taxon>Streptophyta</taxon>
        <taxon>Embryophyta</taxon>
        <taxon>Bryophyta</taxon>
        <taxon>Sphagnophytina</taxon>
        <taxon>Sphagnopsida</taxon>
        <taxon>Sphagnales</taxon>
        <taxon>Sphagnaceae</taxon>
        <taxon>Sphagnum</taxon>
    </lineage>
</organism>
<sequence>MGYFRRREGFDGCASKGRGKLKRGIELGCYIEQQCGLLEEETLVAVKRGEYLLVGVSSEQALSMMWSTGSMSSYLSWLFEREQQQLPVQDGLQQMP</sequence>
<dbReference type="Proteomes" id="UP001497522">
    <property type="component" value="Chromosome 3"/>
</dbReference>
<keyword evidence="2" id="KW-1185">Reference proteome</keyword>
<evidence type="ECO:0000313" key="2">
    <source>
        <dbReference type="Proteomes" id="UP001497522"/>
    </source>
</evidence>
<proteinExistence type="predicted"/>
<gene>
    <name evidence="1" type="ORF">CSSPJE1EN2_LOCUS15633</name>
</gene>